<protein>
    <submittedName>
        <fullName evidence="1">Uncharacterized protein</fullName>
    </submittedName>
</protein>
<proteinExistence type="predicted"/>
<sequence length="116" mass="14088">MNIMNKIPYELKMRVMSFLPVISPNKKVINGIIKNYKYYFLKALIEEYNKHYDKESFYLYMEMCLTEWAYIANIMCRIGPIIMDQEGVMKIMEECTLKEIQYLYLFITFRLQTPCF</sequence>
<evidence type="ECO:0000313" key="1">
    <source>
        <dbReference type="EMBL" id="QHT32354.1"/>
    </source>
</evidence>
<organism evidence="1">
    <name type="scientific">viral metagenome</name>
    <dbReference type="NCBI Taxonomy" id="1070528"/>
    <lineage>
        <taxon>unclassified sequences</taxon>
        <taxon>metagenomes</taxon>
        <taxon>organismal metagenomes</taxon>
    </lineage>
</organism>
<reference evidence="1" key="1">
    <citation type="journal article" date="2020" name="Nature">
        <title>Giant virus diversity and host interactions through global metagenomics.</title>
        <authorList>
            <person name="Schulz F."/>
            <person name="Roux S."/>
            <person name="Paez-Espino D."/>
            <person name="Jungbluth S."/>
            <person name="Walsh D.A."/>
            <person name="Denef V.J."/>
            <person name="McMahon K.D."/>
            <person name="Konstantinidis K.T."/>
            <person name="Eloe-Fadrosh E.A."/>
            <person name="Kyrpides N.C."/>
            <person name="Woyke T."/>
        </authorList>
    </citation>
    <scope>NUCLEOTIDE SEQUENCE</scope>
    <source>
        <strain evidence="1">GVMAG-M-3300009159-65</strain>
    </source>
</reference>
<dbReference type="EMBL" id="MN738935">
    <property type="protein sequence ID" value="QHT32354.1"/>
    <property type="molecule type" value="Genomic_DNA"/>
</dbReference>
<dbReference type="AlphaFoldDB" id="A0A6C0ET46"/>
<name>A0A6C0ET46_9ZZZZ</name>
<accession>A0A6C0ET46</accession>